<sequence>MANASKATQNAGKVEAADGGSDSEPDMPSHSSSSASHTGARKRKDPPSTAGNTHSSSSKKQAMEGGAKGKGKEKAYVQPIEDLPEGTEVMDFNFEVNSIKEQDFHGIKNLLKQLFWRDMNVHLSELADIIVSQWEDVGSTITIADSEGVYGIISVINIHLHSEKASIQELKKYMLKKCPDDTQRKKMQALFTDTSQGLGLIVHERFINIPAQLASPMYTALFDEVDSAAHDGEPFKFDNYLFMAKTQRQSAEEDGNGNKIAQPKGKKRAKWEYINVEDVLFEKEAGLSYRYGIEHSEDDKRKPILGEGYVDMGRHVMVLSAAKVALVMERMPIEFPGPWVRASDWQW</sequence>
<accession>A0A0L0G938</accession>
<evidence type="ECO:0000256" key="1">
    <source>
        <dbReference type="ARBA" id="ARBA00006781"/>
    </source>
</evidence>
<dbReference type="STRING" id="667725.A0A0L0G938"/>
<keyword evidence="4" id="KW-1185">Reference proteome</keyword>
<proteinExistence type="inferred from homology"/>
<evidence type="ECO:0008006" key="5">
    <source>
        <dbReference type="Google" id="ProtNLM"/>
    </source>
</evidence>
<evidence type="ECO:0000256" key="2">
    <source>
        <dbReference type="SAM" id="MobiDB-lite"/>
    </source>
</evidence>
<organism evidence="3 4">
    <name type="scientific">Sphaeroforma arctica JP610</name>
    <dbReference type="NCBI Taxonomy" id="667725"/>
    <lineage>
        <taxon>Eukaryota</taxon>
        <taxon>Ichthyosporea</taxon>
        <taxon>Ichthyophonida</taxon>
        <taxon>Sphaeroforma</taxon>
    </lineage>
</organism>
<protein>
    <recommendedName>
        <fullName evidence="5">Protein BCCIP homolog</fullName>
    </recommendedName>
</protein>
<dbReference type="PANTHER" id="PTHR13261:SF0">
    <property type="entry name" value="BRCA2 AND CDKN1A-INTERACTING PROTEIN"/>
    <property type="match status" value="1"/>
</dbReference>
<dbReference type="PANTHER" id="PTHR13261">
    <property type="entry name" value="BRCA2 AND CDKN1A INTERACTING PROTEIN"/>
    <property type="match status" value="1"/>
</dbReference>
<dbReference type="GO" id="GO:0005634">
    <property type="term" value="C:nucleus"/>
    <property type="evidence" value="ECO:0007669"/>
    <property type="project" value="TreeGrafter"/>
</dbReference>
<evidence type="ECO:0000313" key="3">
    <source>
        <dbReference type="EMBL" id="KNC85424.1"/>
    </source>
</evidence>
<dbReference type="eggNOG" id="KOG3034">
    <property type="taxonomic scope" value="Eukaryota"/>
</dbReference>
<dbReference type="RefSeq" id="XP_014159326.1">
    <property type="nucleotide sequence ID" value="XM_014303851.1"/>
</dbReference>
<gene>
    <name evidence="3" type="ORF">SARC_02376</name>
</gene>
<feature type="compositionally biased region" description="Polar residues" evidence="2">
    <location>
        <begin position="1"/>
        <end position="11"/>
    </location>
</feature>
<feature type="compositionally biased region" description="Polar residues" evidence="2">
    <location>
        <begin position="49"/>
        <end position="60"/>
    </location>
</feature>
<dbReference type="Proteomes" id="UP000054560">
    <property type="component" value="Unassembled WGS sequence"/>
</dbReference>
<dbReference type="GeneID" id="25902880"/>
<dbReference type="AlphaFoldDB" id="A0A0L0G938"/>
<evidence type="ECO:0000313" key="4">
    <source>
        <dbReference type="Proteomes" id="UP000054560"/>
    </source>
</evidence>
<name>A0A0L0G938_9EUKA</name>
<dbReference type="EMBL" id="KQ241702">
    <property type="protein sequence ID" value="KNC85424.1"/>
    <property type="molecule type" value="Genomic_DNA"/>
</dbReference>
<dbReference type="InterPro" id="IPR025602">
    <property type="entry name" value="BCP1_family"/>
</dbReference>
<feature type="compositionally biased region" description="Low complexity" evidence="2">
    <location>
        <begin position="26"/>
        <end position="37"/>
    </location>
</feature>
<dbReference type="Pfam" id="PF13862">
    <property type="entry name" value="BCCIP"/>
    <property type="match status" value="1"/>
</dbReference>
<comment type="similarity">
    <text evidence="1">Belongs to the BCP1 family.</text>
</comment>
<dbReference type="OrthoDB" id="27543at2759"/>
<reference evidence="3 4" key="1">
    <citation type="submission" date="2011-02" db="EMBL/GenBank/DDBJ databases">
        <title>The Genome Sequence of Sphaeroforma arctica JP610.</title>
        <authorList>
            <consortium name="The Broad Institute Genome Sequencing Platform"/>
            <person name="Russ C."/>
            <person name="Cuomo C."/>
            <person name="Young S.K."/>
            <person name="Zeng Q."/>
            <person name="Gargeya S."/>
            <person name="Alvarado L."/>
            <person name="Berlin A."/>
            <person name="Chapman S.B."/>
            <person name="Chen Z."/>
            <person name="Freedman E."/>
            <person name="Gellesch M."/>
            <person name="Goldberg J."/>
            <person name="Griggs A."/>
            <person name="Gujja S."/>
            <person name="Heilman E."/>
            <person name="Heiman D."/>
            <person name="Howarth C."/>
            <person name="Mehta T."/>
            <person name="Neiman D."/>
            <person name="Pearson M."/>
            <person name="Roberts A."/>
            <person name="Saif S."/>
            <person name="Shea T."/>
            <person name="Shenoy N."/>
            <person name="Sisk P."/>
            <person name="Stolte C."/>
            <person name="Sykes S."/>
            <person name="White J."/>
            <person name="Yandava C."/>
            <person name="Burger G."/>
            <person name="Gray M.W."/>
            <person name="Holland P.W.H."/>
            <person name="King N."/>
            <person name="Lang F.B.F."/>
            <person name="Roger A.J."/>
            <person name="Ruiz-Trillo I."/>
            <person name="Haas B."/>
            <person name="Nusbaum C."/>
            <person name="Birren B."/>
        </authorList>
    </citation>
    <scope>NUCLEOTIDE SEQUENCE [LARGE SCALE GENOMIC DNA]</scope>
    <source>
        <strain evidence="3 4">JP610</strain>
    </source>
</reference>
<feature type="region of interest" description="Disordered" evidence="2">
    <location>
        <begin position="1"/>
        <end position="73"/>
    </location>
</feature>